<feature type="compositionally biased region" description="Polar residues" evidence="2">
    <location>
        <begin position="138"/>
        <end position="152"/>
    </location>
</feature>
<feature type="compositionally biased region" description="Polar residues" evidence="2">
    <location>
        <begin position="160"/>
        <end position="172"/>
    </location>
</feature>
<dbReference type="Proteomes" id="UP000677228">
    <property type="component" value="Unassembled WGS sequence"/>
</dbReference>
<proteinExistence type="predicted"/>
<gene>
    <name evidence="4" type="ORF">OVA965_LOCUS21930</name>
    <name evidence="5" type="ORF">TMI583_LOCUS22643</name>
</gene>
<name>A0A8S2EF59_9BILA</name>
<feature type="compositionally biased region" description="Low complexity" evidence="2">
    <location>
        <begin position="372"/>
        <end position="382"/>
    </location>
</feature>
<evidence type="ECO:0000256" key="1">
    <source>
        <dbReference type="SAM" id="Coils"/>
    </source>
</evidence>
<keyword evidence="3" id="KW-0812">Transmembrane</keyword>
<comment type="caution">
    <text evidence="4">The sequence shown here is derived from an EMBL/GenBank/DDBJ whole genome shotgun (WGS) entry which is preliminary data.</text>
</comment>
<keyword evidence="3" id="KW-1133">Transmembrane helix</keyword>
<sequence length="903" mass="103694">MMLFLQKLSCPHHQYLSISFILFIVINICYSQNEQQESILTSTLSTPKLAIRKYLSSSSIASPHEDVHDHSQEDVHAHINSRQQFRASYTHEHPEHDEVLNDYNKRLEEIEHDEIAFRSKQSQHIHPSHISDTITNDNQQQLHTPTPAPSSRQHQEEQQDSAIINNTSNVQPEQPAISRENEQTHRHAHVHPRHQHYQPQQRQIPTPTVHPTAAQHPRQILPSIHPNSKEQTQQASSVSLQAQEQKQQAPSVSLHEQEQKQQASSVSLQEQEQKQQVPSVSLHEQEQKQQASSVSLQEQEQKQQLPSVSLHEQEQKQQASSVSLQEQEQKQQVPSVSLHEQEQKQQASSVSLQEQEQKQQLPSVSLHEQEQKQQQLLTPNQEHSQETIREQLKSVVQDTSTTTHAVETRKTETFENISVSHIPSSQMPPVVEQERKEPTIVESTTAATPVITDALENVLTSHNKAETIVQLITTPPISTTHSNLDLHADEDSPPTIAIRNQTSEEKGEKVSGIDQIIDVEHPRNVHVHDHHILVETLSKEEVQKDDQYDRHFDEKLGHNISLDILSEGKNDSLVNETVFQEQDIAKLVDTNISNNTEHMTSPKVQVKTEESIAEKSIVNHDPLVNSTVVSSLTSPHLPRVHEEIVVENDTLVATIQTLLAENEQNINSNANDTVHDDHHLINSTESTNDSLTENMTHPVKMDDAINSTVLPFISTSIQSSIEVPLDHDINRVFNRQICWQVPKMFEPSIQLVENEILKGISMLPEFIQALCYSHDQNKETMWNKLWFFLITFLCMIFGLIFLSIAYSRLLQNKHDIEVRTRCQALQQRCNQIELERETFERQCQKLTEEIDEIKNQPAKDSDEDLFRLREELARVHTEWNTVRQDCELYRQDNEMKILQITKL</sequence>
<feature type="coiled-coil region" evidence="1">
    <location>
        <begin position="822"/>
        <end position="856"/>
    </location>
</feature>
<evidence type="ECO:0000313" key="6">
    <source>
        <dbReference type="Proteomes" id="UP000677228"/>
    </source>
</evidence>
<evidence type="ECO:0000313" key="5">
    <source>
        <dbReference type="EMBL" id="CAF3969248.1"/>
    </source>
</evidence>
<dbReference type="AlphaFoldDB" id="A0A8S2EF59"/>
<feature type="compositionally biased region" description="Polar residues" evidence="2">
    <location>
        <begin position="316"/>
        <end position="335"/>
    </location>
</feature>
<keyword evidence="3" id="KW-0472">Membrane</keyword>
<evidence type="ECO:0000256" key="3">
    <source>
        <dbReference type="SAM" id="Phobius"/>
    </source>
</evidence>
<dbReference type="Proteomes" id="UP000682733">
    <property type="component" value="Unassembled WGS sequence"/>
</dbReference>
<feature type="compositionally biased region" description="Polar residues" evidence="2">
    <location>
        <begin position="225"/>
        <end position="251"/>
    </location>
</feature>
<reference evidence="4" key="1">
    <citation type="submission" date="2021-02" db="EMBL/GenBank/DDBJ databases">
        <authorList>
            <person name="Nowell W R."/>
        </authorList>
    </citation>
    <scope>NUCLEOTIDE SEQUENCE</scope>
</reference>
<evidence type="ECO:0000256" key="2">
    <source>
        <dbReference type="SAM" id="MobiDB-lite"/>
    </source>
</evidence>
<feature type="compositionally biased region" description="Basic residues" evidence="2">
    <location>
        <begin position="186"/>
        <end position="196"/>
    </location>
</feature>
<accession>A0A8S2EF59</accession>
<feature type="transmembrane region" description="Helical" evidence="3">
    <location>
        <begin position="785"/>
        <end position="806"/>
    </location>
</feature>
<evidence type="ECO:0000313" key="4">
    <source>
        <dbReference type="EMBL" id="CAF1157718.1"/>
    </source>
</evidence>
<keyword evidence="1" id="KW-0175">Coiled coil</keyword>
<dbReference type="EMBL" id="CAJNOK010012181">
    <property type="protein sequence ID" value="CAF1157718.1"/>
    <property type="molecule type" value="Genomic_DNA"/>
</dbReference>
<feature type="region of interest" description="Disordered" evidence="2">
    <location>
        <begin position="138"/>
        <end position="385"/>
    </location>
</feature>
<feature type="compositionally biased region" description="Polar residues" evidence="2">
    <location>
        <begin position="344"/>
        <end position="363"/>
    </location>
</feature>
<organism evidence="4 6">
    <name type="scientific">Didymodactylos carnosus</name>
    <dbReference type="NCBI Taxonomy" id="1234261"/>
    <lineage>
        <taxon>Eukaryota</taxon>
        <taxon>Metazoa</taxon>
        <taxon>Spiralia</taxon>
        <taxon>Gnathifera</taxon>
        <taxon>Rotifera</taxon>
        <taxon>Eurotatoria</taxon>
        <taxon>Bdelloidea</taxon>
        <taxon>Philodinida</taxon>
        <taxon>Philodinidae</taxon>
        <taxon>Didymodactylos</taxon>
    </lineage>
</organism>
<feature type="compositionally biased region" description="Polar residues" evidence="2">
    <location>
        <begin position="288"/>
        <end position="307"/>
    </location>
</feature>
<dbReference type="EMBL" id="CAJOBA010033703">
    <property type="protein sequence ID" value="CAF3969248.1"/>
    <property type="molecule type" value="Genomic_DNA"/>
</dbReference>
<protein>
    <submittedName>
        <fullName evidence="4">Uncharacterized protein</fullName>
    </submittedName>
</protein>
<feature type="non-terminal residue" evidence="4">
    <location>
        <position position="903"/>
    </location>
</feature>
<feature type="compositionally biased region" description="Polar residues" evidence="2">
    <location>
        <begin position="260"/>
        <end position="279"/>
    </location>
</feature>